<feature type="transmembrane region" description="Helical" evidence="2">
    <location>
        <begin position="389"/>
        <end position="408"/>
    </location>
</feature>
<dbReference type="InParanoid" id="F4WKU0"/>
<feature type="transmembrane region" description="Helical" evidence="2">
    <location>
        <begin position="349"/>
        <end position="374"/>
    </location>
</feature>
<gene>
    <name evidence="3" type="ORF">G5I_06360</name>
</gene>
<keyword evidence="2" id="KW-1133">Transmembrane helix</keyword>
<dbReference type="CDD" id="cd17491">
    <property type="entry name" value="MFS_MFSD12"/>
    <property type="match status" value="1"/>
</dbReference>
<dbReference type="InterPro" id="IPR036259">
    <property type="entry name" value="MFS_trans_sf"/>
</dbReference>
<feature type="transmembrane region" description="Helical" evidence="2">
    <location>
        <begin position="129"/>
        <end position="153"/>
    </location>
</feature>
<sequence length="532" mass="60214">MEPGTSSSTDDYVEIIRKLPLYLRLAYGTGHVLNDICASMWFTYLLVFFHLVLGFDPTLAGVVLLIGQIADALVTPFVGFQSDINDNFWLCRYGRRKTWHLLASLLCCFCSDFSIWLGSDTEHERTELIAVRFTFTVFSNVLVYCIMWGVLHVTSDEYDVQIGPSDIHKFQKVVLIGLVTGLVTSIIFHVVVKESANGTANGSFMHRNARTASVLLRDVRMYQVASVYMLTRLFINLCQIYIPLYLHESLNMPATSLAYIPLTMYLSSFLMSLIIERLNTKWGRKVAYSIGALLAICACIWIQFGNGDIYVKYQIYVVAVLLGSAGAIMLVTSLGVTSDLIGKNTESGAFAYGIMSFTDKLSNGLVVMLIQYLVKHCSSDYVSYYYRDILTYACGVSAIFALLMILYIKPFSRTTGILAEDIRKRYEKYQETIASAFVYPRLIITEGMLYHQGMPQVNKSRNAYMSVMVRRRYGATCPRQGVYKGRMVPSHAIHHQAPPVTMLECRSIFFVDFSRLGETYHRLADRRAFLRG</sequence>
<dbReference type="Pfam" id="PF07690">
    <property type="entry name" value="MFS_1"/>
    <property type="match status" value="1"/>
</dbReference>
<feature type="transmembrane region" description="Helical" evidence="2">
    <location>
        <begin position="173"/>
        <end position="192"/>
    </location>
</feature>
<evidence type="ECO:0000256" key="1">
    <source>
        <dbReference type="ARBA" id="ARBA00008335"/>
    </source>
</evidence>
<feature type="transmembrane region" description="Helical" evidence="2">
    <location>
        <begin position="316"/>
        <end position="337"/>
    </location>
</feature>
<dbReference type="Proteomes" id="UP000007755">
    <property type="component" value="Unassembled WGS sequence"/>
</dbReference>
<dbReference type="SUPFAM" id="SSF103473">
    <property type="entry name" value="MFS general substrate transporter"/>
    <property type="match status" value="1"/>
</dbReference>
<dbReference type="Gene3D" id="1.20.1250.20">
    <property type="entry name" value="MFS general substrate transporter like domains"/>
    <property type="match status" value="2"/>
</dbReference>
<keyword evidence="2" id="KW-0812">Transmembrane</keyword>
<dbReference type="Pfam" id="PF13347">
    <property type="entry name" value="MFS_2"/>
    <property type="match status" value="1"/>
</dbReference>
<dbReference type="OrthoDB" id="1730117at2759"/>
<keyword evidence="2" id="KW-0472">Membrane</keyword>
<feature type="transmembrane region" description="Helical" evidence="2">
    <location>
        <begin position="32"/>
        <end position="52"/>
    </location>
</feature>
<dbReference type="AlphaFoldDB" id="F4WKU0"/>
<name>F4WKU0_ACREC</name>
<organism evidence="4">
    <name type="scientific">Acromyrmex echinatior</name>
    <name type="common">Panamanian leafcutter ant</name>
    <name type="synonym">Acromyrmex octospinosus echinatior</name>
    <dbReference type="NCBI Taxonomy" id="103372"/>
    <lineage>
        <taxon>Eukaryota</taxon>
        <taxon>Metazoa</taxon>
        <taxon>Ecdysozoa</taxon>
        <taxon>Arthropoda</taxon>
        <taxon>Hexapoda</taxon>
        <taxon>Insecta</taxon>
        <taxon>Pterygota</taxon>
        <taxon>Neoptera</taxon>
        <taxon>Endopterygota</taxon>
        <taxon>Hymenoptera</taxon>
        <taxon>Apocrita</taxon>
        <taxon>Aculeata</taxon>
        <taxon>Formicoidea</taxon>
        <taxon>Formicidae</taxon>
        <taxon>Myrmicinae</taxon>
        <taxon>Acromyrmex</taxon>
    </lineage>
</organism>
<dbReference type="InterPro" id="IPR039672">
    <property type="entry name" value="MFS_2"/>
</dbReference>
<dbReference type="GO" id="GO:0008643">
    <property type="term" value="P:carbohydrate transport"/>
    <property type="evidence" value="ECO:0007669"/>
    <property type="project" value="InterPro"/>
</dbReference>
<comment type="similarity">
    <text evidence="1">Belongs to the major facilitator superfamily.</text>
</comment>
<reference evidence="3" key="1">
    <citation type="submission" date="2011-02" db="EMBL/GenBank/DDBJ databases">
        <title>The genome of the leaf-cutting ant Acromyrmex echinatior suggests key adaptations to social evolution and fungus farming.</title>
        <authorList>
            <person name="Nygaard S."/>
            <person name="Zhang G."/>
        </authorList>
    </citation>
    <scope>NUCLEOTIDE SEQUENCE</scope>
</reference>
<dbReference type="InterPro" id="IPR011701">
    <property type="entry name" value="MFS"/>
</dbReference>
<dbReference type="EMBL" id="GL888206">
    <property type="protein sequence ID" value="EGI65182.1"/>
    <property type="molecule type" value="Genomic_DNA"/>
</dbReference>
<evidence type="ECO:0000256" key="2">
    <source>
        <dbReference type="SAM" id="Phobius"/>
    </source>
</evidence>
<feature type="transmembrane region" description="Helical" evidence="2">
    <location>
        <begin position="256"/>
        <end position="274"/>
    </location>
</feature>
<feature type="transmembrane region" description="Helical" evidence="2">
    <location>
        <begin position="59"/>
        <end position="79"/>
    </location>
</feature>
<feature type="transmembrane region" description="Helical" evidence="2">
    <location>
        <begin position="99"/>
        <end position="117"/>
    </location>
</feature>
<feature type="transmembrane region" description="Helical" evidence="2">
    <location>
        <begin position="286"/>
        <end position="304"/>
    </location>
</feature>
<proteinExistence type="inferred from homology"/>
<dbReference type="PANTHER" id="PTHR11328">
    <property type="entry name" value="MAJOR FACILITATOR SUPERFAMILY DOMAIN-CONTAINING PROTEIN"/>
    <property type="match status" value="1"/>
</dbReference>
<dbReference type="PANTHER" id="PTHR11328:SF28">
    <property type="entry name" value="MAJOR FACILITATOR SUPERFAMILY DOMAIN-CONTAINING PROTEIN 12"/>
    <property type="match status" value="1"/>
</dbReference>
<feature type="transmembrane region" description="Helical" evidence="2">
    <location>
        <begin position="225"/>
        <end position="244"/>
    </location>
</feature>
<keyword evidence="4" id="KW-1185">Reference proteome</keyword>
<dbReference type="GO" id="GO:0005886">
    <property type="term" value="C:plasma membrane"/>
    <property type="evidence" value="ECO:0007669"/>
    <property type="project" value="TreeGrafter"/>
</dbReference>
<evidence type="ECO:0000313" key="4">
    <source>
        <dbReference type="Proteomes" id="UP000007755"/>
    </source>
</evidence>
<dbReference type="GO" id="GO:0015293">
    <property type="term" value="F:symporter activity"/>
    <property type="evidence" value="ECO:0007669"/>
    <property type="project" value="InterPro"/>
</dbReference>
<protein>
    <submittedName>
        <fullName evidence="3">Uncharacterized MFS-type transporter C19orf28</fullName>
    </submittedName>
</protein>
<dbReference type="eggNOG" id="KOG4830">
    <property type="taxonomic scope" value="Eukaryota"/>
</dbReference>
<dbReference type="STRING" id="103372.F4WKU0"/>
<accession>F4WKU0</accession>
<evidence type="ECO:0000313" key="3">
    <source>
        <dbReference type="EMBL" id="EGI65182.1"/>
    </source>
</evidence>